<dbReference type="RefSeq" id="XP_016437056.1">
    <property type="nucleotide sequence ID" value="XM_016581570.1"/>
</dbReference>
<organism evidence="2">
    <name type="scientific">Nicotiana tabacum</name>
    <name type="common">Common tobacco</name>
    <dbReference type="NCBI Taxonomy" id="4097"/>
    <lineage>
        <taxon>Eukaryota</taxon>
        <taxon>Viridiplantae</taxon>
        <taxon>Streptophyta</taxon>
        <taxon>Embryophyta</taxon>
        <taxon>Tracheophyta</taxon>
        <taxon>Spermatophyta</taxon>
        <taxon>Magnoliopsida</taxon>
        <taxon>eudicotyledons</taxon>
        <taxon>Gunneridae</taxon>
        <taxon>Pentapetalae</taxon>
        <taxon>asterids</taxon>
        <taxon>lamiids</taxon>
        <taxon>Solanales</taxon>
        <taxon>Solanaceae</taxon>
        <taxon>Nicotianoideae</taxon>
        <taxon>Nicotianeae</taxon>
        <taxon>Nicotiana</taxon>
    </lineage>
</organism>
<sequence length="352" mass="39902">MLRRSNSLNNLPPPDPARERLFHRLRREAEERAKIAELDIIVQPQPIKMAENEERPVIEVARPSLATHHNWKGEGEPRRMIKHKASGTLELDEVSAMRAEISKLTNQVAKMAMGQRNQMQQVQRMNACCEICGDGHMSDQCPVNPEFFYYVGQQGRGPMNQNINMGIPIIPTGGIIRISHEVGTRPLRINTGPKGTIINLKSHLNRGKIGQLAAQQNTRPAGALPRDTDKNPQVNAVTLRNGRELEEVLKRKKEKVTPQGELVPKTVVETEKESEESEKTPIARPPPPFPQRLKKKSDDIVFNKFLDRLSQIQLNLPLVDVLREIPKYAKYTKDIVANKRRLTEFETVALTE</sequence>
<evidence type="ECO:0000256" key="1">
    <source>
        <dbReference type="SAM" id="MobiDB-lite"/>
    </source>
</evidence>
<dbReference type="PaxDb" id="4097-A0A1S3XAW9"/>
<proteinExistence type="predicted"/>
<accession>A0A1S3XAW9</accession>
<dbReference type="KEGG" id="nta:107763126"/>
<gene>
    <name evidence="2" type="primary">LOC107763126</name>
</gene>
<feature type="region of interest" description="Disordered" evidence="1">
    <location>
        <begin position="268"/>
        <end position="291"/>
    </location>
</feature>
<name>A0A1S3XAW9_TOBAC</name>
<feature type="non-terminal residue" evidence="2">
    <location>
        <position position="352"/>
    </location>
</feature>
<evidence type="ECO:0000313" key="2">
    <source>
        <dbReference type="RefSeq" id="XP_016437056.1"/>
    </source>
</evidence>
<dbReference type="AlphaFoldDB" id="A0A1S3XAW9"/>
<reference evidence="2" key="1">
    <citation type="submission" date="2025-08" db="UniProtKB">
        <authorList>
            <consortium name="RefSeq"/>
        </authorList>
    </citation>
    <scope>IDENTIFICATION</scope>
</reference>
<protein>
    <submittedName>
        <fullName evidence="2">Uncharacterized protein</fullName>
    </submittedName>
</protein>